<protein>
    <submittedName>
        <fullName evidence="2">Uncharacterized protein</fullName>
    </submittedName>
</protein>
<name>A0A2U2X0U5_9FLAO</name>
<evidence type="ECO:0000313" key="2">
    <source>
        <dbReference type="EMBL" id="PWH81374.1"/>
    </source>
</evidence>
<dbReference type="OrthoDB" id="1467016at2"/>
<evidence type="ECO:0000256" key="1">
    <source>
        <dbReference type="SAM" id="SignalP"/>
    </source>
</evidence>
<reference evidence="2 3" key="2">
    <citation type="submission" date="2018-05" db="EMBL/GenBank/DDBJ databases">
        <authorList>
            <person name="Lanie J.A."/>
            <person name="Ng W.-L."/>
            <person name="Kazmierczak K.M."/>
            <person name="Andrzejewski T.M."/>
            <person name="Davidsen T.M."/>
            <person name="Wayne K.J."/>
            <person name="Tettelin H."/>
            <person name="Glass J.I."/>
            <person name="Rusch D."/>
            <person name="Podicherti R."/>
            <person name="Tsui H.-C.T."/>
            <person name="Winkler M.E."/>
        </authorList>
    </citation>
    <scope>NUCLEOTIDE SEQUENCE [LARGE SCALE GENOMIC DNA]</scope>
    <source>
        <strain evidence="2 3">C305</strain>
    </source>
</reference>
<dbReference type="AlphaFoldDB" id="A0A2U2X0U5"/>
<dbReference type="PROSITE" id="PS51257">
    <property type="entry name" value="PROKAR_LIPOPROTEIN"/>
    <property type="match status" value="1"/>
</dbReference>
<dbReference type="Proteomes" id="UP000245370">
    <property type="component" value="Unassembled WGS sequence"/>
</dbReference>
<keyword evidence="1" id="KW-0732">Signal</keyword>
<dbReference type="EMBL" id="QFRJ01000018">
    <property type="protein sequence ID" value="PWH81374.1"/>
    <property type="molecule type" value="Genomic_DNA"/>
</dbReference>
<organism evidence="2 3">
    <name type="scientific">Brumimicrobium oceani</name>
    <dbReference type="NCBI Taxonomy" id="2100725"/>
    <lineage>
        <taxon>Bacteria</taxon>
        <taxon>Pseudomonadati</taxon>
        <taxon>Bacteroidota</taxon>
        <taxon>Flavobacteriia</taxon>
        <taxon>Flavobacteriales</taxon>
        <taxon>Crocinitomicaceae</taxon>
        <taxon>Brumimicrobium</taxon>
    </lineage>
</organism>
<gene>
    <name evidence="2" type="ORF">DIT68_15210</name>
</gene>
<reference evidence="2 3" key="1">
    <citation type="submission" date="2018-05" db="EMBL/GenBank/DDBJ databases">
        <title>Brumimicrobium oceani sp. nov., isolated from coastal sediment.</title>
        <authorList>
            <person name="Kou Y."/>
        </authorList>
    </citation>
    <scope>NUCLEOTIDE SEQUENCE [LARGE SCALE GENOMIC DNA]</scope>
    <source>
        <strain evidence="2 3">C305</strain>
    </source>
</reference>
<sequence>MKYLLFIVGLVFLLVSCDSNGGEQELSGSEPGHSKADYFYPTDSLIPYIYVFQNVNEPLDEKILRIYRSETDSANALVVEFYNSDMKITEGYTHDINDGFKVLDHMIVDGDGLKRQAKLTSNTFFPKDMNDQTQFLSDFPSHLDSLTMIYQSKRRILEQDKNVEVLGQDVPALVIEDSVKVLFANPYTQKSSGQGVMITRTFAKGYGMVAWSANNQEIMYKLEKILPNKWWDEYGPTPQIMP</sequence>
<feature type="signal peptide" evidence="1">
    <location>
        <begin position="1"/>
        <end position="21"/>
    </location>
</feature>
<evidence type="ECO:0000313" key="3">
    <source>
        <dbReference type="Proteomes" id="UP000245370"/>
    </source>
</evidence>
<proteinExistence type="predicted"/>
<feature type="chain" id="PRO_5015775903" evidence="1">
    <location>
        <begin position="22"/>
        <end position="242"/>
    </location>
</feature>
<accession>A0A2U2X0U5</accession>
<keyword evidence="3" id="KW-1185">Reference proteome</keyword>
<comment type="caution">
    <text evidence="2">The sequence shown here is derived from an EMBL/GenBank/DDBJ whole genome shotgun (WGS) entry which is preliminary data.</text>
</comment>
<dbReference type="RefSeq" id="WP_109360680.1">
    <property type="nucleotide sequence ID" value="NZ_QFRJ01000018.1"/>
</dbReference>